<name>A0A239A7T5_9BACT</name>
<keyword evidence="1" id="KW-0812">Transmembrane</keyword>
<dbReference type="EMBL" id="FZNS01000011">
    <property type="protein sequence ID" value="SNR91371.1"/>
    <property type="molecule type" value="Genomic_DNA"/>
</dbReference>
<evidence type="ECO:0000313" key="2">
    <source>
        <dbReference type="EMBL" id="SNR91371.1"/>
    </source>
</evidence>
<keyword evidence="1" id="KW-0472">Membrane</keyword>
<accession>A0A239A7T5</accession>
<feature type="transmembrane region" description="Helical" evidence="1">
    <location>
        <begin position="15"/>
        <end position="35"/>
    </location>
</feature>
<evidence type="ECO:0000256" key="1">
    <source>
        <dbReference type="SAM" id="Phobius"/>
    </source>
</evidence>
<evidence type="ECO:0000313" key="3">
    <source>
        <dbReference type="Proteomes" id="UP000198310"/>
    </source>
</evidence>
<organism evidence="2 3">
    <name type="scientific">Hymenobacter mucosus</name>
    <dbReference type="NCBI Taxonomy" id="1411120"/>
    <lineage>
        <taxon>Bacteria</taxon>
        <taxon>Pseudomonadati</taxon>
        <taxon>Bacteroidota</taxon>
        <taxon>Cytophagia</taxon>
        <taxon>Cytophagales</taxon>
        <taxon>Hymenobacteraceae</taxon>
        <taxon>Hymenobacter</taxon>
    </lineage>
</organism>
<keyword evidence="3" id="KW-1185">Reference proteome</keyword>
<reference evidence="3" key="1">
    <citation type="submission" date="2017-06" db="EMBL/GenBank/DDBJ databases">
        <authorList>
            <person name="Varghese N."/>
            <person name="Submissions S."/>
        </authorList>
    </citation>
    <scope>NUCLEOTIDE SEQUENCE [LARGE SCALE GENOMIC DNA]</scope>
    <source>
        <strain evidence="3">DSM 28041</strain>
    </source>
</reference>
<evidence type="ECO:0008006" key="4">
    <source>
        <dbReference type="Google" id="ProtNLM"/>
    </source>
</evidence>
<keyword evidence="1" id="KW-1133">Transmembrane helix</keyword>
<proteinExistence type="predicted"/>
<gene>
    <name evidence="2" type="ORF">SAMN06269173_11128</name>
</gene>
<protein>
    <recommendedName>
        <fullName evidence="4">Transglutaminase-like superfamily protein</fullName>
    </recommendedName>
</protein>
<dbReference type="Proteomes" id="UP000198310">
    <property type="component" value="Unassembled WGS sequence"/>
</dbReference>
<sequence>MLLIPSLRSAYRKLFYVYAVHALFLLMLLGSIWLLNGELSITKQPSPLQVAYQPAASAVHEAYSPQLRYITSVDQLLVCADSMQRRHPAVPYPSLLSWLLRQRFYHGFSYFGDAHNRLAGLIANYLHTDWHAIVIPNDILQYPNAGCSQQSIVFMAALRQRAYRVRKVGFYEPKQGGHYALEVYYNDAWHYFDTDFEPDFLLLNQVGRPSISALVADTSLLQHAYAHRMEASRIRSLFKTYQIGEVNATPAPRAYLFQAVTKAITYSGWLVVAVAWWIYGLTRHSKKRMFTYLHRQVPVARAIRPLHKVA</sequence>
<feature type="transmembrane region" description="Helical" evidence="1">
    <location>
        <begin position="263"/>
        <end position="282"/>
    </location>
</feature>
<dbReference type="AlphaFoldDB" id="A0A239A7T5"/>